<reference evidence="1" key="1">
    <citation type="submission" date="2021-03" db="EMBL/GenBank/DDBJ databases">
        <authorList>
            <consortium name="DOE Joint Genome Institute"/>
            <person name="Ahrendt S."/>
            <person name="Looney B.P."/>
            <person name="Miyauchi S."/>
            <person name="Morin E."/>
            <person name="Drula E."/>
            <person name="Courty P.E."/>
            <person name="Chicoki N."/>
            <person name="Fauchery L."/>
            <person name="Kohler A."/>
            <person name="Kuo A."/>
            <person name="Labutti K."/>
            <person name="Pangilinan J."/>
            <person name="Lipzen A."/>
            <person name="Riley R."/>
            <person name="Andreopoulos W."/>
            <person name="He G."/>
            <person name="Johnson J."/>
            <person name="Barry K.W."/>
            <person name="Grigoriev I.V."/>
            <person name="Nagy L."/>
            <person name="Hibbett D."/>
            <person name="Henrissat B."/>
            <person name="Matheny P.B."/>
            <person name="Labbe J."/>
            <person name="Martin F."/>
        </authorList>
    </citation>
    <scope>NUCLEOTIDE SEQUENCE</scope>
    <source>
        <strain evidence="1">HHB10654</strain>
    </source>
</reference>
<evidence type="ECO:0000313" key="2">
    <source>
        <dbReference type="Proteomes" id="UP000814140"/>
    </source>
</evidence>
<evidence type="ECO:0000313" key="1">
    <source>
        <dbReference type="EMBL" id="KAI0063405.1"/>
    </source>
</evidence>
<accession>A0ACB8T664</accession>
<protein>
    <submittedName>
        <fullName evidence="1">Uncharacterized protein</fullName>
    </submittedName>
</protein>
<dbReference type="EMBL" id="MU277203">
    <property type="protein sequence ID" value="KAI0063405.1"/>
    <property type="molecule type" value="Genomic_DNA"/>
</dbReference>
<dbReference type="Proteomes" id="UP000814140">
    <property type="component" value="Unassembled WGS sequence"/>
</dbReference>
<name>A0ACB8T664_9AGAM</name>
<reference evidence="1" key="2">
    <citation type="journal article" date="2022" name="New Phytol.">
        <title>Evolutionary transition to the ectomycorrhizal habit in the genomes of a hyperdiverse lineage of mushroom-forming fungi.</title>
        <authorList>
            <person name="Looney B."/>
            <person name="Miyauchi S."/>
            <person name="Morin E."/>
            <person name="Drula E."/>
            <person name="Courty P.E."/>
            <person name="Kohler A."/>
            <person name="Kuo A."/>
            <person name="LaButti K."/>
            <person name="Pangilinan J."/>
            <person name="Lipzen A."/>
            <person name="Riley R."/>
            <person name="Andreopoulos W."/>
            <person name="He G."/>
            <person name="Johnson J."/>
            <person name="Nolan M."/>
            <person name="Tritt A."/>
            <person name="Barry K.W."/>
            <person name="Grigoriev I.V."/>
            <person name="Nagy L.G."/>
            <person name="Hibbett D."/>
            <person name="Henrissat B."/>
            <person name="Matheny P.B."/>
            <person name="Labbe J."/>
            <person name="Martin F.M."/>
        </authorList>
    </citation>
    <scope>NUCLEOTIDE SEQUENCE</scope>
    <source>
        <strain evidence="1">HHB10654</strain>
    </source>
</reference>
<keyword evidence="2" id="KW-1185">Reference proteome</keyword>
<organism evidence="1 2">
    <name type="scientific">Artomyces pyxidatus</name>
    <dbReference type="NCBI Taxonomy" id="48021"/>
    <lineage>
        <taxon>Eukaryota</taxon>
        <taxon>Fungi</taxon>
        <taxon>Dikarya</taxon>
        <taxon>Basidiomycota</taxon>
        <taxon>Agaricomycotina</taxon>
        <taxon>Agaricomycetes</taxon>
        <taxon>Russulales</taxon>
        <taxon>Auriscalpiaceae</taxon>
        <taxon>Artomyces</taxon>
    </lineage>
</organism>
<proteinExistence type="predicted"/>
<comment type="caution">
    <text evidence="1">The sequence shown here is derived from an EMBL/GenBank/DDBJ whole genome shotgun (WGS) entry which is preliminary data.</text>
</comment>
<gene>
    <name evidence="1" type="ORF">BV25DRAFT_1869850</name>
</gene>
<sequence length="179" mass="19744">MISIIDPEEDYLTIALAEEQMAVRAAARKKELDQAHSNLKALSRILDTARSSATRPPTIPSAEKHAEHLNHLDATRLNLAKAINDAESALSSKQAELSRLKEEARALEGSDPAAEHDLDGTVLRLQIYRGLGFEPVLNKRGELEKMLVEGMSGDIHVISSDDRKSEQENVELLWKLASS</sequence>